<name>A0AAX1I8V3_STEMA</name>
<organism evidence="2 3">
    <name type="scientific">Stenotrophomonas maltophilia</name>
    <name type="common">Pseudomonas maltophilia</name>
    <name type="synonym">Xanthomonas maltophilia</name>
    <dbReference type="NCBI Taxonomy" id="40324"/>
    <lineage>
        <taxon>Bacteria</taxon>
        <taxon>Pseudomonadati</taxon>
        <taxon>Pseudomonadota</taxon>
        <taxon>Gammaproteobacteria</taxon>
        <taxon>Lysobacterales</taxon>
        <taxon>Lysobacteraceae</taxon>
        <taxon>Stenotrophomonas</taxon>
        <taxon>Stenotrophomonas maltophilia group</taxon>
    </lineage>
</organism>
<feature type="compositionally biased region" description="Low complexity" evidence="1">
    <location>
        <begin position="131"/>
        <end position="143"/>
    </location>
</feature>
<evidence type="ECO:0000313" key="2">
    <source>
        <dbReference type="EMBL" id="QNG75923.1"/>
    </source>
</evidence>
<evidence type="ECO:0000256" key="1">
    <source>
        <dbReference type="SAM" id="MobiDB-lite"/>
    </source>
</evidence>
<dbReference type="Proteomes" id="UP000515598">
    <property type="component" value="Chromosome"/>
</dbReference>
<sequence length="233" mass="24042">MHPGSLPRRCSPGLKSCDGCSYPSRHGLFVQIYCVHDRLPAIRLGAERRALGSVVERPFGGQYRAACRARVPPVPGRTQDVTGQGRVRHQHPSGQALRRAMVCCTALPAVASARCGGAIGGCRYSTASGAHAGTAAAGPAPGRSRGRGDGADQGSAGTKAAHDGRQARGAGARWSLVCTRPGSILPAPKREHIPSQGYAESSSRTILAPALSARSLPRATSRASGAMPQLVLG</sequence>
<dbReference type="EMBL" id="CP060025">
    <property type="protein sequence ID" value="QNG75923.1"/>
    <property type="molecule type" value="Genomic_DNA"/>
</dbReference>
<evidence type="ECO:0000313" key="3">
    <source>
        <dbReference type="Proteomes" id="UP000515598"/>
    </source>
</evidence>
<proteinExistence type="predicted"/>
<feature type="region of interest" description="Disordered" evidence="1">
    <location>
        <begin position="131"/>
        <end position="173"/>
    </location>
</feature>
<dbReference type="AlphaFoldDB" id="A0AAX1I8V3"/>
<accession>A0AAX1I8V3</accession>
<reference evidence="2 3" key="1">
    <citation type="submission" date="2020-08" db="EMBL/GenBank/DDBJ databases">
        <title>Phenotypic and transcriptomic analysis of seven clinical Stenotrophomonas maltophilia isolates identify a small set of shared and commonly regulated genes involved in biofilm lifestyle.</title>
        <authorList>
            <person name="Alio I."/>
            <person name="Gudzuhn M."/>
            <person name="Streit W."/>
        </authorList>
    </citation>
    <scope>NUCLEOTIDE SEQUENCE [LARGE SCALE GENOMIC DNA]</scope>
    <source>
        <strain evidence="2 3">UHH_SKK55</strain>
    </source>
</reference>
<gene>
    <name evidence="2" type="ORF">GPNADHDJ_00089</name>
</gene>
<protein>
    <submittedName>
        <fullName evidence="2">Uncharacterized protein</fullName>
    </submittedName>
</protein>
<feature type="region of interest" description="Disordered" evidence="1">
    <location>
        <begin position="214"/>
        <end position="233"/>
    </location>
</feature>